<evidence type="ECO:0000313" key="2">
    <source>
        <dbReference type="EMBL" id="KAE8396782.1"/>
    </source>
</evidence>
<feature type="transmembrane region" description="Helical" evidence="1">
    <location>
        <begin position="96"/>
        <end position="117"/>
    </location>
</feature>
<dbReference type="AlphaFoldDB" id="A0A5N7CRA4"/>
<proteinExistence type="predicted"/>
<name>A0A5N7CRA4_9EURO</name>
<evidence type="ECO:0000313" key="3">
    <source>
        <dbReference type="Proteomes" id="UP000325579"/>
    </source>
</evidence>
<dbReference type="RefSeq" id="XP_031934101.1">
    <property type="nucleotide sequence ID" value="XM_032084023.1"/>
</dbReference>
<keyword evidence="3" id="KW-1185">Reference proteome</keyword>
<evidence type="ECO:0000256" key="1">
    <source>
        <dbReference type="SAM" id="Phobius"/>
    </source>
</evidence>
<gene>
    <name evidence="2" type="ORF">BDV37DRAFT_267385</name>
</gene>
<dbReference type="Pfam" id="PF06687">
    <property type="entry name" value="SUR7"/>
    <property type="match status" value="1"/>
</dbReference>
<reference evidence="2 3" key="1">
    <citation type="submission" date="2019-04" db="EMBL/GenBank/DDBJ databases">
        <authorList>
            <consortium name="DOE Joint Genome Institute"/>
            <person name="Mondo S."/>
            <person name="Kjaerbolling I."/>
            <person name="Vesth T."/>
            <person name="Frisvad J.C."/>
            <person name="Nybo J.L."/>
            <person name="Theobald S."/>
            <person name="Kildgaard S."/>
            <person name="Isbrandt T."/>
            <person name="Kuo A."/>
            <person name="Sato A."/>
            <person name="Lyhne E.K."/>
            <person name="Kogle M.E."/>
            <person name="Wiebenga A."/>
            <person name="Kun R.S."/>
            <person name="Lubbers R.J."/>
            <person name="Makela M.R."/>
            <person name="Barry K."/>
            <person name="Chovatia M."/>
            <person name="Clum A."/>
            <person name="Daum C."/>
            <person name="Haridas S."/>
            <person name="He G."/>
            <person name="LaButti K."/>
            <person name="Lipzen A."/>
            <person name="Riley R."/>
            <person name="Salamov A."/>
            <person name="Simmons B.A."/>
            <person name="Magnuson J.K."/>
            <person name="Henrissat B."/>
            <person name="Mortensen U.H."/>
            <person name="Larsen T.O."/>
            <person name="Devries R.P."/>
            <person name="Grigoriev I.V."/>
            <person name="Machida M."/>
            <person name="Baker S.E."/>
            <person name="Andersen M.R."/>
            <person name="Cantor M.N."/>
            <person name="Hua S.X."/>
        </authorList>
    </citation>
    <scope>NUCLEOTIDE SEQUENCE [LARGE SCALE GENOMIC DNA]</scope>
    <source>
        <strain evidence="2 3">CBS 119388</strain>
    </source>
</reference>
<dbReference type="EMBL" id="ML737000">
    <property type="protein sequence ID" value="KAE8396782.1"/>
    <property type="molecule type" value="Genomic_DNA"/>
</dbReference>
<dbReference type="OrthoDB" id="4480814at2759"/>
<organism evidence="2 3">
    <name type="scientific">Aspergillus pseudonomiae</name>
    <dbReference type="NCBI Taxonomy" id="1506151"/>
    <lineage>
        <taxon>Eukaryota</taxon>
        <taxon>Fungi</taxon>
        <taxon>Dikarya</taxon>
        <taxon>Ascomycota</taxon>
        <taxon>Pezizomycotina</taxon>
        <taxon>Eurotiomycetes</taxon>
        <taxon>Eurotiomycetidae</taxon>
        <taxon>Eurotiales</taxon>
        <taxon>Aspergillaceae</taxon>
        <taxon>Aspergillus</taxon>
        <taxon>Aspergillus subgen. Circumdati</taxon>
    </lineage>
</organism>
<sequence length="144" mass="15704">MHPEGGVNFRVTKVGGDNVINKIEAPLTEMHLIGILSYCCGSSNLTFSNLTDCVPPSFSFTFNFEDVFRVQQGASNVLTPQAVHDTIGYYRNCTQWAIFAYLTASCSIGLIILISFTAVCSRFGSVITSLFALVRGTIPLLCFC</sequence>
<dbReference type="GO" id="GO:0005886">
    <property type="term" value="C:plasma membrane"/>
    <property type="evidence" value="ECO:0007669"/>
    <property type="project" value="InterPro"/>
</dbReference>
<keyword evidence="1" id="KW-0812">Transmembrane</keyword>
<dbReference type="InterPro" id="IPR009571">
    <property type="entry name" value="SUR7/Rim9-like_fungi"/>
</dbReference>
<protein>
    <submittedName>
        <fullName evidence="2">Uncharacterized protein</fullName>
    </submittedName>
</protein>
<accession>A0A5N7CRA4</accession>
<dbReference type="Proteomes" id="UP000325579">
    <property type="component" value="Unassembled WGS sequence"/>
</dbReference>
<keyword evidence="1" id="KW-0472">Membrane</keyword>
<keyword evidence="1" id="KW-1133">Transmembrane helix</keyword>
<dbReference type="GeneID" id="43668714"/>